<feature type="compositionally biased region" description="Polar residues" evidence="1">
    <location>
        <begin position="1"/>
        <end position="22"/>
    </location>
</feature>
<evidence type="ECO:0000313" key="2">
    <source>
        <dbReference type="Proteomes" id="UP000046395"/>
    </source>
</evidence>
<reference evidence="3" key="1">
    <citation type="submission" date="2019-12" db="UniProtKB">
        <authorList>
            <consortium name="WormBaseParasite"/>
        </authorList>
    </citation>
    <scope>IDENTIFICATION</scope>
</reference>
<dbReference type="Proteomes" id="UP000046395">
    <property type="component" value="Unassembled WGS sequence"/>
</dbReference>
<organism evidence="2 3">
    <name type="scientific">Trichuris muris</name>
    <name type="common">Mouse whipworm</name>
    <dbReference type="NCBI Taxonomy" id="70415"/>
    <lineage>
        <taxon>Eukaryota</taxon>
        <taxon>Metazoa</taxon>
        <taxon>Ecdysozoa</taxon>
        <taxon>Nematoda</taxon>
        <taxon>Enoplea</taxon>
        <taxon>Dorylaimia</taxon>
        <taxon>Trichinellida</taxon>
        <taxon>Trichuridae</taxon>
        <taxon>Trichuris</taxon>
    </lineage>
</organism>
<keyword evidence="2" id="KW-1185">Reference proteome</keyword>
<evidence type="ECO:0000256" key="1">
    <source>
        <dbReference type="SAM" id="MobiDB-lite"/>
    </source>
</evidence>
<feature type="region of interest" description="Disordered" evidence="1">
    <location>
        <begin position="1"/>
        <end position="25"/>
    </location>
</feature>
<evidence type="ECO:0000313" key="3">
    <source>
        <dbReference type="WBParaSite" id="TMUE_3000012198.1"/>
    </source>
</evidence>
<sequence length="136" mass="14630">MDVSSEMTPEQQAASNQASTKMRNPCCRPFASRKLGGRLPKWRYAFLQATPPPVVFLRFGATGARCQPPFEPTSPRQPGCKAELAASAAFKALSLASTAKSPSRITIPRAPTSISPLSTELWMTPCSVDPEIAQPP</sequence>
<protein>
    <submittedName>
        <fullName evidence="3">Uncharacterized protein</fullName>
    </submittedName>
</protein>
<dbReference type="WBParaSite" id="TMUE_3000012198.1">
    <property type="protein sequence ID" value="TMUE_3000012198.1"/>
    <property type="gene ID" value="WBGene00301495"/>
</dbReference>
<accession>A0A5S6QYI5</accession>
<dbReference type="AlphaFoldDB" id="A0A5S6QYI5"/>
<name>A0A5S6QYI5_TRIMR</name>
<proteinExistence type="predicted"/>